<dbReference type="Proteomes" id="UP001168821">
    <property type="component" value="Unassembled WGS sequence"/>
</dbReference>
<proteinExistence type="predicted"/>
<feature type="compositionally biased region" description="Basic and acidic residues" evidence="1">
    <location>
        <begin position="75"/>
        <end position="93"/>
    </location>
</feature>
<name>A0AA38MM60_9CUCU</name>
<keyword evidence="3" id="KW-1185">Reference proteome</keyword>
<sequence>MGKGQIPKQDDEQEIVKLKKTAGMINYCGKVKSEPKLDRKPKKEKVENETDDHDNGKNDTGIPKGKYKKNKKKEKAVPEKRETPLIKGKDLTKKMRTLNENINKNRNLKKDQRLLN</sequence>
<comment type="caution">
    <text evidence="2">The sequence shown here is derived from an EMBL/GenBank/DDBJ whole genome shotgun (WGS) entry which is preliminary data.</text>
</comment>
<organism evidence="2 3">
    <name type="scientific">Zophobas morio</name>
    <dbReference type="NCBI Taxonomy" id="2755281"/>
    <lineage>
        <taxon>Eukaryota</taxon>
        <taxon>Metazoa</taxon>
        <taxon>Ecdysozoa</taxon>
        <taxon>Arthropoda</taxon>
        <taxon>Hexapoda</taxon>
        <taxon>Insecta</taxon>
        <taxon>Pterygota</taxon>
        <taxon>Neoptera</taxon>
        <taxon>Endopterygota</taxon>
        <taxon>Coleoptera</taxon>
        <taxon>Polyphaga</taxon>
        <taxon>Cucujiformia</taxon>
        <taxon>Tenebrionidae</taxon>
        <taxon>Zophobas</taxon>
    </lineage>
</organism>
<evidence type="ECO:0000313" key="3">
    <source>
        <dbReference type="Proteomes" id="UP001168821"/>
    </source>
</evidence>
<feature type="compositionally biased region" description="Basic residues" evidence="1">
    <location>
        <begin position="65"/>
        <end position="74"/>
    </location>
</feature>
<feature type="region of interest" description="Disordered" evidence="1">
    <location>
        <begin position="32"/>
        <end position="116"/>
    </location>
</feature>
<evidence type="ECO:0000313" key="2">
    <source>
        <dbReference type="EMBL" id="KAJ3660863.1"/>
    </source>
</evidence>
<dbReference type="AlphaFoldDB" id="A0AA38MM60"/>
<reference evidence="2" key="1">
    <citation type="journal article" date="2023" name="G3 (Bethesda)">
        <title>Whole genome assemblies of Zophobas morio and Tenebrio molitor.</title>
        <authorList>
            <person name="Kaur S."/>
            <person name="Stinson S.A."/>
            <person name="diCenzo G.C."/>
        </authorList>
    </citation>
    <scope>NUCLEOTIDE SEQUENCE</scope>
    <source>
        <strain evidence="2">QUZm001</strain>
    </source>
</reference>
<gene>
    <name evidence="2" type="ORF">Zmor_005292</name>
</gene>
<feature type="compositionally biased region" description="Basic and acidic residues" evidence="1">
    <location>
        <begin position="44"/>
        <end position="57"/>
    </location>
</feature>
<protein>
    <submittedName>
        <fullName evidence="2">Uncharacterized protein</fullName>
    </submittedName>
</protein>
<accession>A0AA38MM60</accession>
<evidence type="ECO:0000256" key="1">
    <source>
        <dbReference type="SAM" id="MobiDB-lite"/>
    </source>
</evidence>
<dbReference type="EMBL" id="JALNTZ010000002">
    <property type="protein sequence ID" value="KAJ3660863.1"/>
    <property type="molecule type" value="Genomic_DNA"/>
</dbReference>